<keyword evidence="2" id="KW-1185">Reference proteome</keyword>
<dbReference type="Proteomes" id="UP001219525">
    <property type="component" value="Unassembled WGS sequence"/>
</dbReference>
<evidence type="ECO:0000313" key="1">
    <source>
        <dbReference type="EMBL" id="KAJ7230006.1"/>
    </source>
</evidence>
<evidence type="ECO:0000313" key="2">
    <source>
        <dbReference type="Proteomes" id="UP001219525"/>
    </source>
</evidence>
<comment type="caution">
    <text evidence="1">The sequence shown here is derived from an EMBL/GenBank/DDBJ whole genome shotgun (WGS) entry which is preliminary data.</text>
</comment>
<gene>
    <name evidence="1" type="ORF">GGX14DRAFT_297897</name>
</gene>
<organism evidence="1 2">
    <name type="scientific">Mycena pura</name>
    <dbReference type="NCBI Taxonomy" id="153505"/>
    <lineage>
        <taxon>Eukaryota</taxon>
        <taxon>Fungi</taxon>
        <taxon>Dikarya</taxon>
        <taxon>Basidiomycota</taxon>
        <taxon>Agaricomycotina</taxon>
        <taxon>Agaricomycetes</taxon>
        <taxon>Agaricomycetidae</taxon>
        <taxon>Agaricales</taxon>
        <taxon>Marasmiineae</taxon>
        <taxon>Mycenaceae</taxon>
        <taxon>Mycena</taxon>
    </lineage>
</organism>
<proteinExistence type="predicted"/>
<evidence type="ECO:0008006" key="3">
    <source>
        <dbReference type="Google" id="ProtNLM"/>
    </source>
</evidence>
<reference evidence="1" key="1">
    <citation type="submission" date="2023-03" db="EMBL/GenBank/DDBJ databases">
        <title>Massive genome expansion in bonnet fungi (Mycena s.s.) driven by repeated elements and novel gene families across ecological guilds.</title>
        <authorList>
            <consortium name="Lawrence Berkeley National Laboratory"/>
            <person name="Harder C.B."/>
            <person name="Miyauchi S."/>
            <person name="Viragh M."/>
            <person name="Kuo A."/>
            <person name="Thoen E."/>
            <person name="Andreopoulos B."/>
            <person name="Lu D."/>
            <person name="Skrede I."/>
            <person name="Drula E."/>
            <person name="Henrissat B."/>
            <person name="Morin E."/>
            <person name="Kohler A."/>
            <person name="Barry K."/>
            <person name="LaButti K."/>
            <person name="Morin E."/>
            <person name="Salamov A."/>
            <person name="Lipzen A."/>
            <person name="Mereny Z."/>
            <person name="Hegedus B."/>
            <person name="Baldrian P."/>
            <person name="Stursova M."/>
            <person name="Weitz H."/>
            <person name="Taylor A."/>
            <person name="Grigoriev I.V."/>
            <person name="Nagy L.G."/>
            <person name="Martin F."/>
            <person name="Kauserud H."/>
        </authorList>
    </citation>
    <scope>NUCLEOTIDE SEQUENCE</scope>
    <source>
        <strain evidence="1">9144</strain>
    </source>
</reference>
<dbReference type="EMBL" id="JARJCW010000001">
    <property type="protein sequence ID" value="KAJ7230006.1"/>
    <property type="molecule type" value="Genomic_DNA"/>
</dbReference>
<accession>A0AAD6YUC0</accession>
<name>A0AAD6YUC0_9AGAR</name>
<sequence>WWDMYTTWPGLSQMALDYLSIPVVLHPNGSFCQGRHLLVFTRNRLSGDSIRKMLCFGGWTRRDLVRTEDI</sequence>
<feature type="non-terminal residue" evidence="1">
    <location>
        <position position="1"/>
    </location>
</feature>
<protein>
    <recommendedName>
        <fullName evidence="3">HAT C-terminal dimerisation domain-containing protein</fullName>
    </recommendedName>
</protein>
<dbReference type="AlphaFoldDB" id="A0AAD6YUC0"/>
<feature type="non-terminal residue" evidence="1">
    <location>
        <position position="70"/>
    </location>
</feature>